<dbReference type="InterPro" id="IPR013785">
    <property type="entry name" value="Aldolase_TIM"/>
</dbReference>
<organism evidence="5 6">
    <name type="scientific">Curvibacter microcysteis</name>
    <dbReference type="NCBI Taxonomy" id="3026419"/>
    <lineage>
        <taxon>Bacteria</taxon>
        <taxon>Pseudomonadati</taxon>
        <taxon>Pseudomonadota</taxon>
        <taxon>Betaproteobacteria</taxon>
        <taxon>Burkholderiales</taxon>
        <taxon>Comamonadaceae</taxon>
        <taxon>Curvibacter</taxon>
    </lineage>
</organism>
<sequence>MSPSDKAIITCSITGVLTDPGQHAVPVSPAELAAEARRAYDAGASVVHVHFRDQNPGRGHLPSWDPAVALACTEAMREACPGLIINQTTGVVGPDYQGPLDCLRATRPEMAACNAGSLNYLKVRADGRWAWPPMLFDNPPAKVKDFIDVMHETGTKPEFECFDVGIVRCVEMYVQTGLYTGLPEYNFVMGVASGMPADPELLPILLKLKLPGAPWQSTVIGRAEIWPVHRRTAELGGHLRSGLEDTFYLPDGEKVRSNGPLIEQLARYAREAGREVASPSEARQILGLAPAAASPGALVN</sequence>
<comment type="cofactor">
    <cofactor evidence="1">
        <name>Zn(2+)</name>
        <dbReference type="ChEBI" id="CHEBI:29105"/>
    </cofactor>
</comment>
<evidence type="ECO:0000313" key="5">
    <source>
        <dbReference type="EMBL" id="MDD0813120.1"/>
    </source>
</evidence>
<dbReference type="PANTHER" id="PTHR37418">
    <property type="entry name" value="3-KETO-5-AMINOHEXANOATE CLEAVAGE ENZYME-RELATED"/>
    <property type="match status" value="1"/>
</dbReference>
<gene>
    <name evidence="5" type="ORF">PSQ39_00595</name>
</gene>
<name>A0ABT5MD74_9BURK</name>
<evidence type="ECO:0000313" key="6">
    <source>
        <dbReference type="Proteomes" id="UP001528672"/>
    </source>
</evidence>
<evidence type="ECO:0000256" key="4">
    <source>
        <dbReference type="ARBA" id="ARBA00022833"/>
    </source>
</evidence>
<keyword evidence="6" id="KW-1185">Reference proteome</keyword>
<dbReference type="Proteomes" id="UP001528672">
    <property type="component" value="Unassembled WGS sequence"/>
</dbReference>
<keyword evidence="4" id="KW-0862">Zinc</keyword>
<dbReference type="PANTHER" id="PTHR37418:SF2">
    <property type="entry name" value="3-KETO-5-AMINOHEXANOATE CLEAVAGE ENZYME"/>
    <property type="match status" value="1"/>
</dbReference>
<dbReference type="Gene3D" id="3.20.20.70">
    <property type="entry name" value="Aldolase class I"/>
    <property type="match status" value="1"/>
</dbReference>
<dbReference type="InterPro" id="IPR008567">
    <property type="entry name" value="BKACE"/>
</dbReference>
<proteinExistence type="predicted"/>
<evidence type="ECO:0000256" key="1">
    <source>
        <dbReference type="ARBA" id="ARBA00001947"/>
    </source>
</evidence>
<protein>
    <submittedName>
        <fullName evidence="5">3-keto-5-aminohexanoate cleavage protein</fullName>
    </submittedName>
</protein>
<dbReference type="EMBL" id="JAQSIO010000001">
    <property type="protein sequence ID" value="MDD0813120.1"/>
    <property type="molecule type" value="Genomic_DNA"/>
</dbReference>
<accession>A0ABT5MD74</accession>
<reference evidence="5 6" key="1">
    <citation type="submission" date="2023-02" db="EMBL/GenBank/DDBJ databases">
        <title>Bacterial whole genome sequence for Curvibacter sp. HBC28.</title>
        <authorList>
            <person name="Le V."/>
            <person name="Ko S.-R."/>
            <person name="Ahn C.-Y."/>
            <person name="Oh H.-M."/>
        </authorList>
    </citation>
    <scope>NUCLEOTIDE SEQUENCE [LARGE SCALE GENOMIC DNA]</scope>
    <source>
        <strain evidence="5 6">HBC28</strain>
    </source>
</reference>
<keyword evidence="3" id="KW-0479">Metal-binding</keyword>
<evidence type="ECO:0000256" key="2">
    <source>
        <dbReference type="ARBA" id="ARBA00022679"/>
    </source>
</evidence>
<evidence type="ECO:0000256" key="3">
    <source>
        <dbReference type="ARBA" id="ARBA00022723"/>
    </source>
</evidence>
<keyword evidence="2" id="KW-0808">Transferase</keyword>
<comment type="caution">
    <text evidence="5">The sequence shown here is derived from an EMBL/GenBank/DDBJ whole genome shotgun (WGS) entry which is preliminary data.</text>
</comment>
<dbReference type="Pfam" id="PF05853">
    <property type="entry name" value="BKACE"/>
    <property type="match status" value="1"/>
</dbReference>
<dbReference type="RefSeq" id="WP_273924657.1">
    <property type="nucleotide sequence ID" value="NZ_JAQSIO010000001.1"/>
</dbReference>